<geneLocation type="plasmid" evidence="1">
    <name>unnamed1</name>
</geneLocation>
<dbReference type="RefSeq" id="WP_150374083.1">
    <property type="nucleotide sequence ID" value="NZ_CP044066.1"/>
</dbReference>
<gene>
    <name evidence="1" type="ORF">FOB72_17850</name>
</gene>
<name>A0A5P2H8H7_9BURK</name>
<dbReference type="InterPro" id="IPR021436">
    <property type="entry name" value="DUF3085"/>
</dbReference>
<dbReference type="AlphaFoldDB" id="A0A5P2H8H7"/>
<proteinExistence type="predicted"/>
<dbReference type="Proteomes" id="UP000322822">
    <property type="component" value="Plasmid unnamed1"/>
</dbReference>
<dbReference type="EMBL" id="CP044066">
    <property type="protein sequence ID" value="QET04018.1"/>
    <property type="molecule type" value="Genomic_DNA"/>
</dbReference>
<sequence>MAQITLSRSQVESLVAFCEAAGSERYYVARDRGAFVGYMTGFTPDKQCIFYFKGCDPSKDEDYYENTLLIFGGDDVGIDMEVADLREALAKPAVKKIRIKVTTRSVVLKLLS</sequence>
<protein>
    <submittedName>
        <fullName evidence="1">DUF3085 domain-containing protein</fullName>
    </submittedName>
</protein>
<accession>A0A5P2H8H7</accession>
<keyword evidence="1" id="KW-0614">Plasmid</keyword>
<dbReference type="OrthoDB" id="6520566at2"/>
<dbReference type="Pfam" id="PF11284">
    <property type="entry name" value="DUF3085"/>
    <property type="match status" value="1"/>
</dbReference>
<evidence type="ECO:0000313" key="2">
    <source>
        <dbReference type="Proteomes" id="UP000322822"/>
    </source>
</evidence>
<evidence type="ECO:0000313" key="1">
    <source>
        <dbReference type="EMBL" id="QET04018.1"/>
    </source>
</evidence>
<reference evidence="1 2" key="1">
    <citation type="submission" date="2019-09" db="EMBL/GenBank/DDBJ databases">
        <title>FDA dAtabase for Regulatory Grade micrObial Sequences (FDA-ARGOS): Supporting development and validation of Infectious Disease Dx tests.</title>
        <authorList>
            <person name="Sciortino C."/>
            <person name="Tallon L."/>
            <person name="Sadzewicz L."/>
            <person name="Vavikolanu K."/>
            <person name="Mehta A."/>
            <person name="Aluvathingal J."/>
            <person name="Nadendla S."/>
            <person name="Nandy P."/>
            <person name="Geyer C."/>
            <person name="Yan Y."/>
            <person name="Sichtig H."/>
        </authorList>
    </citation>
    <scope>NUCLEOTIDE SEQUENCE [LARGE SCALE GENOMIC DNA]</scope>
    <source>
        <strain evidence="1 2">FDAARGOS_664</strain>
        <plasmid evidence="1 2">unnamed1</plasmid>
    </source>
</reference>
<organism evidence="1 2">
    <name type="scientific">Cupriavidus pauculus</name>
    <dbReference type="NCBI Taxonomy" id="82633"/>
    <lineage>
        <taxon>Bacteria</taxon>
        <taxon>Pseudomonadati</taxon>
        <taxon>Pseudomonadota</taxon>
        <taxon>Betaproteobacteria</taxon>
        <taxon>Burkholderiales</taxon>
        <taxon>Burkholderiaceae</taxon>
        <taxon>Cupriavidus</taxon>
    </lineage>
</organism>